<protein>
    <submittedName>
        <fullName evidence="1">CLUMA_CG013777, isoform A</fullName>
    </submittedName>
</protein>
<evidence type="ECO:0000313" key="2">
    <source>
        <dbReference type="Proteomes" id="UP000183832"/>
    </source>
</evidence>
<dbReference type="EMBL" id="CVRI01000054">
    <property type="protein sequence ID" value="CRL00516.1"/>
    <property type="molecule type" value="Genomic_DNA"/>
</dbReference>
<accession>A0A1J1ILS6</accession>
<dbReference type="Proteomes" id="UP000183832">
    <property type="component" value="Unassembled WGS sequence"/>
</dbReference>
<reference evidence="1 2" key="1">
    <citation type="submission" date="2015-04" db="EMBL/GenBank/DDBJ databases">
        <authorList>
            <person name="Syromyatnikov M.Y."/>
            <person name="Popov V.N."/>
        </authorList>
    </citation>
    <scope>NUCLEOTIDE SEQUENCE [LARGE SCALE GENOMIC DNA]</scope>
</reference>
<proteinExistence type="predicted"/>
<keyword evidence="2" id="KW-1185">Reference proteome</keyword>
<evidence type="ECO:0000313" key="1">
    <source>
        <dbReference type="EMBL" id="CRL00516.1"/>
    </source>
</evidence>
<dbReference type="AlphaFoldDB" id="A0A1J1ILS6"/>
<gene>
    <name evidence="1" type="ORF">CLUMA_CG013777</name>
</gene>
<name>A0A1J1ILS6_9DIPT</name>
<sequence>MRSICNGFIGVERFGFELEKPQNLIALGKVMMAIIEKKTSPATNKVFHRLLKLFRKVLYFNDNRVVISLHTFFYCQQQQLTKYTMVTFIHIDKDWILYQKKE</sequence>
<organism evidence="1 2">
    <name type="scientific">Clunio marinus</name>
    <dbReference type="NCBI Taxonomy" id="568069"/>
    <lineage>
        <taxon>Eukaryota</taxon>
        <taxon>Metazoa</taxon>
        <taxon>Ecdysozoa</taxon>
        <taxon>Arthropoda</taxon>
        <taxon>Hexapoda</taxon>
        <taxon>Insecta</taxon>
        <taxon>Pterygota</taxon>
        <taxon>Neoptera</taxon>
        <taxon>Endopterygota</taxon>
        <taxon>Diptera</taxon>
        <taxon>Nematocera</taxon>
        <taxon>Chironomoidea</taxon>
        <taxon>Chironomidae</taxon>
        <taxon>Clunio</taxon>
    </lineage>
</organism>